<name>A0A6A6YEZ8_9PEZI</name>
<accession>A0A6A6YEZ8</accession>
<dbReference type="EMBL" id="MU003705">
    <property type="protein sequence ID" value="KAF2807310.1"/>
    <property type="molecule type" value="Genomic_DNA"/>
</dbReference>
<evidence type="ECO:0000313" key="2">
    <source>
        <dbReference type="Proteomes" id="UP000504636"/>
    </source>
</evidence>
<proteinExistence type="predicted"/>
<reference evidence="3" key="2">
    <citation type="submission" date="2020-04" db="EMBL/GenBank/DDBJ databases">
        <authorList>
            <consortium name="NCBI Genome Project"/>
        </authorList>
    </citation>
    <scope>NUCLEOTIDE SEQUENCE</scope>
    <source>
        <strain evidence="3">CBS 304.34</strain>
    </source>
</reference>
<keyword evidence="2" id="KW-1185">Reference proteome</keyword>
<evidence type="ECO:0000313" key="1">
    <source>
        <dbReference type="EMBL" id="KAF2807310.1"/>
    </source>
</evidence>
<protein>
    <submittedName>
        <fullName evidence="1 3">Uncharacterized protein</fullName>
    </submittedName>
</protein>
<organism evidence="1">
    <name type="scientific">Mytilinidion resinicola</name>
    <dbReference type="NCBI Taxonomy" id="574789"/>
    <lineage>
        <taxon>Eukaryota</taxon>
        <taxon>Fungi</taxon>
        <taxon>Dikarya</taxon>
        <taxon>Ascomycota</taxon>
        <taxon>Pezizomycotina</taxon>
        <taxon>Dothideomycetes</taxon>
        <taxon>Pleosporomycetidae</taxon>
        <taxon>Mytilinidiales</taxon>
        <taxon>Mytilinidiaceae</taxon>
        <taxon>Mytilinidion</taxon>
    </lineage>
</organism>
<reference evidence="3" key="3">
    <citation type="submission" date="2025-04" db="UniProtKB">
        <authorList>
            <consortium name="RefSeq"/>
        </authorList>
    </citation>
    <scope>IDENTIFICATION</scope>
    <source>
        <strain evidence="3">CBS 304.34</strain>
    </source>
</reference>
<dbReference type="Proteomes" id="UP000504636">
    <property type="component" value="Unplaced"/>
</dbReference>
<reference evidence="1 3" key="1">
    <citation type="journal article" date="2020" name="Stud. Mycol.">
        <title>101 Dothideomycetes genomes: a test case for predicting lifestyles and emergence of pathogens.</title>
        <authorList>
            <person name="Haridas S."/>
            <person name="Albert R."/>
            <person name="Binder M."/>
            <person name="Bloem J."/>
            <person name="Labutti K."/>
            <person name="Salamov A."/>
            <person name="Andreopoulos B."/>
            <person name="Baker S."/>
            <person name="Barry K."/>
            <person name="Bills G."/>
            <person name="Bluhm B."/>
            <person name="Cannon C."/>
            <person name="Castanera R."/>
            <person name="Culley D."/>
            <person name="Daum C."/>
            <person name="Ezra D."/>
            <person name="Gonzalez J."/>
            <person name="Henrissat B."/>
            <person name="Kuo A."/>
            <person name="Liang C."/>
            <person name="Lipzen A."/>
            <person name="Lutzoni F."/>
            <person name="Magnuson J."/>
            <person name="Mondo S."/>
            <person name="Nolan M."/>
            <person name="Ohm R."/>
            <person name="Pangilinan J."/>
            <person name="Park H.-J."/>
            <person name="Ramirez L."/>
            <person name="Alfaro M."/>
            <person name="Sun H."/>
            <person name="Tritt A."/>
            <person name="Yoshinaga Y."/>
            <person name="Zwiers L.-H."/>
            <person name="Turgeon B."/>
            <person name="Goodwin S."/>
            <person name="Spatafora J."/>
            <person name="Crous P."/>
            <person name="Grigoriev I."/>
        </authorList>
    </citation>
    <scope>NUCLEOTIDE SEQUENCE</scope>
    <source>
        <strain evidence="1 3">CBS 304.34</strain>
    </source>
</reference>
<evidence type="ECO:0000313" key="3">
    <source>
        <dbReference type="RefSeq" id="XP_033574274.1"/>
    </source>
</evidence>
<gene>
    <name evidence="1 3" type="ORF">BDZ99DRAFT_522926</name>
</gene>
<dbReference type="GeneID" id="54466641"/>
<sequence length="189" mass="20773">MFAPSGGQSRLAPAANWALRRPLSRLPGRQWRALLYMLQHLSDWISAFVARASCKKRISRCGLTAWEARPSRGESGERPSIGPAARVRGLLQRPRSHGLVDVPPGFGMTGSSTPSLPFCHIQAVLSHARRLSLLQWAGQESNRDVPTIANQLIYRACGQFTDEDNSVPSAGRGALYRAASAPSWRSWRS</sequence>
<dbReference type="AlphaFoldDB" id="A0A6A6YEZ8"/>
<dbReference type="RefSeq" id="XP_033574274.1">
    <property type="nucleotide sequence ID" value="XM_033725748.1"/>
</dbReference>